<name>A0ABX0U7P7_9SPHN</name>
<protein>
    <recommendedName>
        <fullName evidence="3">Cytochrome oxidase maturation protein, cbb3-type</fullName>
    </recommendedName>
</protein>
<keyword evidence="2" id="KW-1185">Reference proteome</keyword>
<gene>
    <name evidence="1" type="ORF">FHT01_002354</name>
</gene>
<accession>A0ABX0U7P7</accession>
<dbReference type="Proteomes" id="UP000788153">
    <property type="component" value="Unassembled WGS sequence"/>
</dbReference>
<dbReference type="EMBL" id="JAASQP010000001">
    <property type="protein sequence ID" value="NIJ24812.1"/>
    <property type="molecule type" value="Genomic_DNA"/>
</dbReference>
<sequence length="62" mass="6422">MNGALVLIIGLTSAAAIVLILLFMNACKLSGDDSDQRVGEREPERLGIGGGADFIPHGELDA</sequence>
<reference evidence="1 2" key="1">
    <citation type="submission" date="2020-03" db="EMBL/GenBank/DDBJ databases">
        <title>Genomic Encyclopedia of Type Strains, Phase IV (KMG-IV): sequencing the most valuable type-strain genomes for metagenomic binning, comparative biology and taxonomic classification.</title>
        <authorList>
            <person name="Goeker M."/>
        </authorList>
    </citation>
    <scope>NUCLEOTIDE SEQUENCE [LARGE SCALE GENOMIC DNA]</scope>
    <source>
        <strain evidence="1 2">DSM 22753</strain>
    </source>
</reference>
<proteinExistence type="predicted"/>
<comment type="caution">
    <text evidence="1">The sequence shown here is derived from an EMBL/GenBank/DDBJ whole genome shotgun (WGS) entry which is preliminary data.</text>
</comment>
<evidence type="ECO:0008006" key="3">
    <source>
        <dbReference type="Google" id="ProtNLM"/>
    </source>
</evidence>
<evidence type="ECO:0000313" key="1">
    <source>
        <dbReference type="EMBL" id="NIJ24812.1"/>
    </source>
</evidence>
<organism evidence="1 2">
    <name type="scientific">Sphingomonas japonica</name>
    <dbReference type="NCBI Taxonomy" id="511662"/>
    <lineage>
        <taxon>Bacteria</taxon>
        <taxon>Pseudomonadati</taxon>
        <taxon>Pseudomonadota</taxon>
        <taxon>Alphaproteobacteria</taxon>
        <taxon>Sphingomonadales</taxon>
        <taxon>Sphingomonadaceae</taxon>
        <taxon>Sphingomonas</taxon>
    </lineage>
</organism>
<dbReference type="RefSeq" id="WP_140047219.1">
    <property type="nucleotide sequence ID" value="NZ_BAAAEV010000001.1"/>
</dbReference>
<evidence type="ECO:0000313" key="2">
    <source>
        <dbReference type="Proteomes" id="UP000788153"/>
    </source>
</evidence>